<evidence type="ECO:0000313" key="1">
    <source>
        <dbReference type="EMBL" id="UWN58044.1"/>
    </source>
</evidence>
<dbReference type="GeneID" id="82890970"/>
<name>A0ABY5V2Q7_9BACT</name>
<dbReference type="EMBL" id="CP102294">
    <property type="protein sequence ID" value="UWN58044.1"/>
    <property type="molecule type" value="Genomic_DNA"/>
</dbReference>
<keyword evidence="2" id="KW-1185">Reference proteome</keyword>
<evidence type="ECO:0000313" key="2">
    <source>
        <dbReference type="Proteomes" id="UP001059295"/>
    </source>
</evidence>
<dbReference type="Proteomes" id="UP001059295">
    <property type="component" value="Chromosome"/>
</dbReference>
<sequence length="127" mass="14457">MEDLVQFRLSSIATEIANDFAEEYFFDDNQDVAKLGMAYALKYCRDEIDIESLIASKVQSDIYNNNGSNYSAGGIDPDGKIATVVREIYPNCATPYRYVRILMIYGLVKLKEKVSSKEEFITLIKEM</sequence>
<accession>A0ABY5V2Q7</accession>
<protein>
    <submittedName>
        <fullName evidence="1">Uncharacterized protein</fullName>
    </submittedName>
</protein>
<dbReference type="RefSeq" id="WP_019246399.1">
    <property type="nucleotide sequence ID" value="NZ_CAPH01000016.1"/>
</dbReference>
<reference evidence="1" key="1">
    <citation type="journal article" date="2022" name="Cell">
        <title>Design, construction, and in vivo augmentation of a complex gut microbiome.</title>
        <authorList>
            <person name="Cheng A.G."/>
            <person name="Ho P.Y."/>
            <person name="Aranda-Diaz A."/>
            <person name="Jain S."/>
            <person name="Yu F.B."/>
            <person name="Meng X."/>
            <person name="Wang M."/>
            <person name="Iakiviak M."/>
            <person name="Nagashima K."/>
            <person name="Zhao A."/>
            <person name="Murugkar P."/>
            <person name="Patil A."/>
            <person name="Atabakhsh K."/>
            <person name="Weakley A."/>
            <person name="Yan J."/>
            <person name="Brumbaugh A.R."/>
            <person name="Higginbottom S."/>
            <person name="Dimas A."/>
            <person name="Shiver A.L."/>
            <person name="Deutschbauer A."/>
            <person name="Neff N."/>
            <person name="Sonnenburg J.L."/>
            <person name="Huang K.C."/>
            <person name="Fischbach M.A."/>
        </authorList>
    </citation>
    <scope>NUCLEOTIDE SEQUENCE</scope>
    <source>
        <strain evidence="1">AP11</strain>
    </source>
</reference>
<gene>
    <name evidence="1" type="ORF">NQ491_04510</name>
</gene>
<proteinExistence type="predicted"/>
<organism evidence="1 2">
    <name type="scientific">Alistipes ihumii AP11</name>
    <dbReference type="NCBI Taxonomy" id="1211813"/>
    <lineage>
        <taxon>Bacteria</taxon>
        <taxon>Pseudomonadati</taxon>
        <taxon>Bacteroidota</taxon>
        <taxon>Bacteroidia</taxon>
        <taxon>Bacteroidales</taxon>
        <taxon>Rikenellaceae</taxon>
        <taxon>Alistipes</taxon>
    </lineage>
</organism>